<evidence type="ECO:0000313" key="1">
    <source>
        <dbReference type="EMBL" id="QZI79068.1"/>
    </source>
</evidence>
<reference evidence="1 2" key="1">
    <citation type="submission" date="2021-05" db="EMBL/GenBank/DDBJ databases">
        <title>Naturally bred epsilon2 phages have an improved host range and effectivity in uropathogenic E. coli over their ancestor phages.</title>
        <authorList>
            <person name="Saez D."/>
            <person name="Loose M."/>
            <person name="Mutti M."/>
            <person name="Visram Z."/>
            <person name="Hitzenhammer E."/>
            <person name="Dippel D."/>
            <person name="Tisakova L."/>
            <person name="Schertler S."/>
            <person name="Wittmann J."/>
            <person name="Corsini L."/>
            <person name="Wagenlehner F."/>
        </authorList>
    </citation>
    <scope>NUCLEOTIDE SEQUENCE [LARGE SCALE GENOMIC DNA]</scope>
</reference>
<name>A0AAE8C323_9CAUD</name>
<protein>
    <submittedName>
        <fullName evidence="1">Uncharacterized protein</fullName>
    </submittedName>
</protein>
<sequence length="35" mass="4107">MGTGYLVHRSIHRYGYLRIVIARRHRDRGILSSVP</sequence>
<proteinExistence type="predicted"/>
<keyword evidence="2" id="KW-1185">Reference proteome</keyword>
<dbReference type="Proteomes" id="UP000827179">
    <property type="component" value="Segment"/>
</dbReference>
<organism evidence="1 2">
    <name type="scientific">Escherichia phage vB_EcoS-101114BS4</name>
    <dbReference type="NCBI Taxonomy" id="2865793"/>
    <lineage>
        <taxon>Viruses</taxon>
        <taxon>Duplodnaviria</taxon>
        <taxon>Heunggongvirae</taxon>
        <taxon>Uroviricota</taxon>
        <taxon>Caudoviricetes</taxon>
        <taxon>Dhillonvirus</taxon>
        <taxon>Dhillonvirus dv 101114BS4</taxon>
    </lineage>
</organism>
<evidence type="ECO:0000313" key="2">
    <source>
        <dbReference type="Proteomes" id="UP000827179"/>
    </source>
</evidence>
<gene>
    <name evidence="1" type="ORF">101114BS4_008</name>
</gene>
<dbReference type="EMBL" id="MZ234016">
    <property type="protein sequence ID" value="QZI79068.1"/>
    <property type="molecule type" value="Genomic_DNA"/>
</dbReference>
<accession>A0AAE8C323</accession>